<name>A0A2T1ANV4_TRISK</name>
<dbReference type="EMBL" id="PVUF01000001">
    <property type="protein sequence ID" value="PRZ50254.1"/>
    <property type="molecule type" value="Genomic_DNA"/>
</dbReference>
<protein>
    <submittedName>
        <fullName evidence="2">Uncharacterized protein</fullName>
    </submittedName>
</protein>
<proteinExistence type="predicted"/>
<feature type="compositionally biased region" description="Acidic residues" evidence="1">
    <location>
        <begin position="134"/>
        <end position="148"/>
    </location>
</feature>
<organism evidence="2 3">
    <name type="scientific">Tritonibacter scottomollicae</name>
    <name type="common">Epibacterium scottomollicae</name>
    <dbReference type="NCBI Taxonomy" id="483013"/>
    <lineage>
        <taxon>Bacteria</taxon>
        <taxon>Pseudomonadati</taxon>
        <taxon>Pseudomonadota</taxon>
        <taxon>Alphaproteobacteria</taxon>
        <taxon>Rhodobacterales</taxon>
        <taxon>Paracoccaceae</taxon>
        <taxon>Tritonibacter</taxon>
    </lineage>
</organism>
<evidence type="ECO:0000313" key="2">
    <source>
        <dbReference type="EMBL" id="PRZ50254.1"/>
    </source>
</evidence>
<feature type="compositionally biased region" description="Acidic residues" evidence="1">
    <location>
        <begin position="155"/>
        <end position="177"/>
    </location>
</feature>
<reference evidence="2 3" key="1">
    <citation type="submission" date="2018-03" db="EMBL/GenBank/DDBJ databases">
        <title>Genomic Encyclopedia of Archaeal and Bacterial Type Strains, Phase II (KMG-II): from individual species to whole genera.</title>
        <authorList>
            <person name="Goeker M."/>
        </authorList>
    </citation>
    <scope>NUCLEOTIDE SEQUENCE [LARGE SCALE GENOMIC DNA]</scope>
    <source>
        <strain evidence="2 3">DSM 25328</strain>
    </source>
</reference>
<comment type="caution">
    <text evidence="2">The sequence shown here is derived from an EMBL/GenBank/DDBJ whole genome shotgun (WGS) entry which is preliminary data.</text>
</comment>
<dbReference type="RefSeq" id="WP_207796870.1">
    <property type="nucleotide sequence ID" value="NZ_PVUF01000001.1"/>
</dbReference>
<evidence type="ECO:0000313" key="3">
    <source>
        <dbReference type="Proteomes" id="UP000237718"/>
    </source>
</evidence>
<sequence length="373" mass="40738">MSWGSFGWGGFSWGGSYSFGGKSLFGGGYSSWSNHGWTYDAWSGCGGKSKSWRDDDDDQDDGRSGWDFGWGHGRGRDRDEDRDDDQDDRDDDCDDDGGRGGRWGRWGRDRDDDDRGGRGHRWWDRDDDDRCGRDEDDDDEDEDDEDDTPLPPTDGGDDDDDNGDGDGDGDTGGDDGGTDGKTTIDFTLGNSQQLTFEVSQTEQGTLFFKVVPTSWDSEETDIDGIFMNLTDDATANGLNIHPDENAIPLTNQEIAPNGVNSLEDGTTLSENFDIGLQFGQEPNSTDGFVDNLSFTLWSDNGPLSLEDVDLNNIALVTGLDNDDPQVIVGGLAGDVTDTVTTTLDDVLSLMNQEIPEDEETLDDAEEDALMDVA</sequence>
<accession>A0A2T1ANV4</accession>
<feature type="compositionally biased region" description="Basic and acidic residues" evidence="1">
    <location>
        <begin position="106"/>
        <end position="133"/>
    </location>
</feature>
<dbReference type="Proteomes" id="UP000237718">
    <property type="component" value="Unassembled WGS sequence"/>
</dbReference>
<feature type="compositionally biased region" description="Acidic residues" evidence="1">
    <location>
        <begin position="80"/>
        <end position="95"/>
    </location>
</feature>
<gene>
    <name evidence="2" type="ORF">CLV89_101472</name>
</gene>
<dbReference type="AlphaFoldDB" id="A0A2T1ANV4"/>
<evidence type="ECO:0000256" key="1">
    <source>
        <dbReference type="SAM" id="MobiDB-lite"/>
    </source>
</evidence>
<feature type="region of interest" description="Disordered" evidence="1">
    <location>
        <begin position="47"/>
        <end position="185"/>
    </location>
</feature>